<evidence type="ECO:0000313" key="4">
    <source>
        <dbReference type="Proteomes" id="UP001165740"/>
    </source>
</evidence>
<dbReference type="Gene3D" id="3.30.200.20">
    <property type="entry name" value="Phosphorylase Kinase, domain 1"/>
    <property type="match status" value="1"/>
</dbReference>
<evidence type="ECO:0000256" key="3">
    <source>
        <dbReference type="SAM" id="MobiDB-lite"/>
    </source>
</evidence>
<keyword evidence="1" id="KW-0547">Nucleotide-binding</keyword>
<dbReference type="RefSeq" id="XP_055888449.1">
    <property type="nucleotide sequence ID" value="XM_056032474.1"/>
</dbReference>
<feature type="compositionally biased region" description="Polar residues" evidence="3">
    <location>
        <begin position="180"/>
        <end position="198"/>
    </location>
</feature>
<dbReference type="GO" id="GO:0005525">
    <property type="term" value="F:GTP binding"/>
    <property type="evidence" value="ECO:0007669"/>
    <property type="project" value="UniProtKB-KW"/>
</dbReference>
<evidence type="ECO:0000256" key="2">
    <source>
        <dbReference type="ARBA" id="ARBA00023134"/>
    </source>
</evidence>
<dbReference type="InterPro" id="IPR011009">
    <property type="entry name" value="Kinase-like_dom_sf"/>
</dbReference>
<dbReference type="GeneID" id="129926722"/>
<sequence>MCVLYRLHHSVFRSNIPCNSCCQPRSWMAYQLILVYLMVKSSSGKTSMWSIILANCIARDTRRIGATISSSDDWEITFESITDLQWLGSGAQGAVFLGKLCNEEVAVKKVRDVKETDIWNLRKLNHPNIIAFKPDSIKNTEGSMITRSKLVPPPPTKMRARKSRHRHKNSRGSMKDITSPLKSQSTYEASLDTQTSEKLNPAGLHPTDLC</sequence>
<proteinExistence type="predicted"/>
<dbReference type="Pfam" id="PF04670">
    <property type="entry name" value="Gtr1_RagA"/>
    <property type="match status" value="1"/>
</dbReference>
<dbReference type="Proteomes" id="UP001165740">
    <property type="component" value="Chromosome 6"/>
</dbReference>
<feature type="region of interest" description="Disordered" evidence="3">
    <location>
        <begin position="148"/>
        <end position="210"/>
    </location>
</feature>
<dbReference type="OrthoDB" id="339325at2759"/>
<organism evidence="4 5">
    <name type="scientific">Biomphalaria glabrata</name>
    <name type="common">Bloodfluke planorb</name>
    <name type="synonym">Freshwater snail</name>
    <dbReference type="NCBI Taxonomy" id="6526"/>
    <lineage>
        <taxon>Eukaryota</taxon>
        <taxon>Metazoa</taxon>
        <taxon>Spiralia</taxon>
        <taxon>Lophotrochozoa</taxon>
        <taxon>Mollusca</taxon>
        <taxon>Gastropoda</taxon>
        <taxon>Heterobranchia</taxon>
        <taxon>Euthyneura</taxon>
        <taxon>Panpulmonata</taxon>
        <taxon>Hygrophila</taxon>
        <taxon>Lymnaeoidea</taxon>
        <taxon>Planorbidae</taxon>
        <taxon>Biomphalaria</taxon>
    </lineage>
</organism>
<keyword evidence="4" id="KW-1185">Reference proteome</keyword>
<dbReference type="AlphaFoldDB" id="A0A9W3AMV0"/>
<name>A0A9W3AMV0_BIOGL</name>
<evidence type="ECO:0000256" key="1">
    <source>
        <dbReference type="ARBA" id="ARBA00022741"/>
    </source>
</evidence>
<keyword evidence="2" id="KW-0342">GTP-binding</keyword>
<reference evidence="5" key="1">
    <citation type="submission" date="2025-08" db="UniProtKB">
        <authorList>
            <consortium name="RefSeq"/>
        </authorList>
    </citation>
    <scope>IDENTIFICATION</scope>
</reference>
<accession>A0A9W3AMV0</accession>
<dbReference type="SUPFAM" id="SSF56112">
    <property type="entry name" value="Protein kinase-like (PK-like)"/>
    <property type="match status" value="1"/>
</dbReference>
<feature type="compositionally biased region" description="Basic residues" evidence="3">
    <location>
        <begin position="158"/>
        <end position="170"/>
    </location>
</feature>
<protein>
    <submittedName>
        <fullName evidence="5">Uncharacterized protein LOC129926722</fullName>
    </submittedName>
</protein>
<dbReference type="InterPro" id="IPR006762">
    <property type="entry name" value="Gtr1_RagA"/>
</dbReference>
<gene>
    <name evidence="5" type="primary">LOC129926722</name>
</gene>
<evidence type="ECO:0000313" key="5">
    <source>
        <dbReference type="RefSeq" id="XP_055888449.1"/>
    </source>
</evidence>